<dbReference type="InterPro" id="IPR007751">
    <property type="entry name" value="DUF676_lipase-like"/>
</dbReference>
<feature type="domain" description="DUF676" evidence="3">
    <location>
        <begin position="5"/>
        <end position="203"/>
    </location>
</feature>
<dbReference type="PANTHER" id="PTHR12482:SF62">
    <property type="entry name" value="LIPASE ROG1-RELATED"/>
    <property type="match status" value="1"/>
</dbReference>
<feature type="transmembrane region" description="Helical" evidence="2">
    <location>
        <begin position="265"/>
        <end position="288"/>
    </location>
</feature>
<evidence type="ECO:0000313" key="5">
    <source>
        <dbReference type="Proteomes" id="UP000027195"/>
    </source>
</evidence>
<evidence type="ECO:0000256" key="1">
    <source>
        <dbReference type="ARBA" id="ARBA00007920"/>
    </source>
</evidence>
<evidence type="ECO:0000313" key="4">
    <source>
        <dbReference type="EMBL" id="KDQ13987.1"/>
    </source>
</evidence>
<comment type="similarity">
    <text evidence="1">Belongs to the putative lipase ROG1 family.</text>
</comment>
<dbReference type="Pfam" id="PF05057">
    <property type="entry name" value="DUF676"/>
    <property type="match status" value="1"/>
</dbReference>
<name>A0A067MQ26_BOTB1</name>
<evidence type="ECO:0000256" key="2">
    <source>
        <dbReference type="SAM" id="Phobius"/>
    </source>
</evidence>
<evidence type="ECO:0000259" key="3">
    <source>
        <dbReference type="Pfam" id="PF05057"/>
    </source>
</evidence>
<dbReference type="EMBL" id="KL198040">
    <property type="protein sequence ID" value="KDQ13987.1"/>
    <property type="molecule type" value="Genomic_DNA"/>
</dbReference>
<accession>A0A067MQ26</accession>
<dbReference type="Gene3D" id="3.40.50.1820">
    <property type="entry name" value="alpha/beta hydrolase"/>
    <property type="match status" value="1"/>
</dbReference>
<protein>
    <recommendedName>
        <fullName evidence="3">DUF676 domain-containing protein</fullName>
    </recommendedName>
</protein>
<dbReference type="SUPFAM" id="SSF53474">
    <property type="entry name" value="alpha/beta-Hydrolases"/>
    <property type="match status" value="1"/>
</dbReference>
<keyword evidence="5" id="KW-1185">Reference proteome</keyword>
<proteinExistence type="inferred from homology"/>
<organism evidence="4 5">
    <name type="scientific">Botryobasidium botryosum (strain FD-172 SS1)</name>
    <dbReference type="NCBI Taxonomy" id="930990"/>
    <lineage>
        <taxon>Eukaryota</taxon>
        <taxon>Fungi</taxon>
        <taxon>Dikarya</taxon>
        <taxon>Basidiomycota</taxon>
        <taxon>Agaricomycotina</taxon>
        <taxon>Agaricomycetes</taxon>
        <taxon>Cantharellales</taxon>
        <taxon>Botryobasidiaceae</taxon>
        <taxon>Botryobasidium</taxon>
    </lineage>
</organism>
<dbReference type="InterPro" id="IPR044294">
    <property type="entry name" value="Lipase-like"/>
</dbReference>
<dbReference type="Proteomes" id="UP000027195">
    <property type="component" value="Unassembled WGS sequence"/>
</dbReference>
<keyword evidence="2" id="KW-1133">Transmembrane helix</keyword>
<dbReference type="OrthoDB" id="273452at2759"/>
<dbReference type="InterPro" id="IPR029058">
    <property type="entry name" value="AB_hydrolase_fold"/>
</dbReference>
<dbReference type="HOGENOM" id="CLU_027968_0_0_1"/>
<keyword evidence="2" id="KW-0812">Transmembrane</keyword>
<dbReference type="PANTHER" id="PTHR12482">
    <property type="entry name" value="LIPASE ROG1-RELATED-RELATED"/>
    <property type="match status" value="1"/>
</dbReference>
<sequence>MAPQIHLLVAIHGMWGNPDHLAALVREISTIAATDEFELNVLVAETNRSEHTYDGIDHGGERIVVEIDERIKSLEETGAQKVTRISVAGYSLGGLLSRYVIGILHSRKFFEKVKPINFNTFASPHIGLPRYPSLLSSIVSAVGSRLLSRTGEQFYGTDRWSGGKPLLEIMSETNSVFYEALNLFPQLTIYANAVHDTTVPYITAAIDTVDPFVDHEKRGLTVKYNSAYKPLIESYATGQPEEAHPRQRKPLFPPALQDLGFPLNVILIIALPLFLPLIIIIVLIRFSLDSRASRKRIKLLEADKHRASGWLSTMLQDINQEVGDVVADIAGAPDDPDDPEAGTSLCRRIPKDQKAHPILSKSQMRMVANLNTLPNLKRQRAFIHPELNTHGVIICREEKRFESHKVGLGVVRHWRDNFQL</sequence>
<keyword evidence="2" id="KW-0472">Membrane</keyword>
<dbReference type="InParanoid" id="A0A067MQ26"/>
<reference evidence="5" key="1">
    <citation type="journal article" date="2014" name="Proc. Natl. Acad. Sci. U.S.A.">
        <title>Extensive sampling of basidiomycete genomes demonstrates inadequacy of the white-rot/brown-rot paradigm for wood decay fungi.</title>
        <authorList>
            <person name="Riley R."/>
            <person name="Salamov A.A."/>
            <person name="Brown D.W."/>
            <person name="Nagy L.G."/>
            <person name="Floudas D."/>
            <person name="Held B.W."/>
            <person name="Levasseur A."/>
            <person name="Lombard V."/>
            <person name="Morin E."/>
            <person name="Otillar R."/>
            <person name="Lindquist E.A."/>
            <person name="Sun H."/>
            <person name="LaButti K.M."/>
            <person name="Schmutz J."/>
            <person name="Jabbour D."/>
            <person name="Luo H."/>
            <person name="Baker S.E."/>
            <person name="Pisabarro A.G."/>
            <person name="Walton J.D."/>
            <person name="Blanchette R.A."/>
            <person name="Henrissat B."/>
            <person name="Martin F."/>
            <person name="Cullen D."/>
            <person name="Hibbett D.S."/>
            <person name="Grigoriev I.V."/>
        </authorList>
    </citation>
    <scope>NUCLEOTIDE SEQUENCE [LARGE SCALE GENOMIC DNA]</scope>
    <source>
        <strain evidence="5">FD-172 SS1</strain>
    </source>
</reference>
<gene>
    <name evidence="4" type="ORF">BOTBODRAFT_33099</name>
</gene>
<dbReference type="AlphaFoldDB" id="A0A067MQ26"/>